<comment type="caution">
    <text evidence="1">The sequence shown here is derived from an EMBL/GenBank/DDBJ whole genome shotgun (WGS) entry which is preliminary data.</text>
</comment>
<reference evidence="1 2" key="1">
    <citation type="submission" date="2020-08" db="EMBL/GenBank/DDBJ databases">
        <title>Sequencing the genomes of 1000 actinobacteria strains.</title>
        <authorList>
            <person name="Klenk H.-P."/>
        </authorList>
    </citation>
    <scope>NUCLEOTIDE SEQUENCE [LARGE SCALE GENOMIC DNA]</scope>
    <source>
        <strain evidence="1 2">DSM 45584</strain>
    </source>
</reference>
<sequence>MLNQRQYHELMNSYTHVAEIVESATSFLDEDSRTVVSAGGACRQRSANLIHDMERMCMELRRWIAFFEENAEVE</sequence>
<name>A0A840Q8B4_9PSEU</name>
<accession>A0A840Q8B4</accession>
<protein>
    <submittedName>
        <fullName evidence="1">Uncharacterized protein</fullName>
    </submittedName>
</protein>
<gene>
    <name evidence="1" type="ORF">BJ970_000557</name>
</gene>
<dbReference type="AlphaFoldDB" id="A0A840Q8B4"/>
<keyword evidence="2" id="KW-1185">Reference proteome</keyword>
<proteinExistence type="predicted"/>
<organism evidence="1 2">
    <name type="scientific">Saccharopolyspora phatthalungensis</name>
    <dbReference type="NCBI Taxonomy" id="664693"/>
    <lineage>
        <taxon>Bacteria</taxon>
        <taxon>Bacillati</taxon>
        <taxon>Actinomycetota</taxon>
        <taxon>Actinomycetes</taxon>
        <taxon>Pseudonocardiales</taxon>
        <taxon>Pseudonocardiaceae</taxon>
        <taxon>Saccharopolyspora</taxon>
    </lineage>
</organism>
<evidence type="ECO:0000313" key="2">
    <source>
        <dbReference type="Proteomes" id="UP000584374"/>
    </source>
</evidence>
<dbReference type="EMBL" id="JACHIW010000001">
    <property type="protein sequence ID" value="MBB5153023.1"/>
    <property type="molecule type" value="Genomic_DNA"/>
</dbReference>
<evidence type="ECO:0000313" key="1">
    <source>
        <dbReference type="EMBL" id="MBB5153023.1"/>
    </source>
</evidence>
<dbReference type="Proteomes" id="UP000584374">
    <property type="component" value="Unassembled WGS sequence"/>
</dbReference>
<dbReference type="RefSeq" id="WP_184723246.1">
    <property type="nucleotide sequence ID" value="NZ_JACHIW010000001.1"/>
</dbReference>